<keyword evidence="3" id="KW-0862">Zinc</keyword>
<dbReference type="InterPro" id="IPR007810">
    <property type="entry name" value="Pep3/Vps18_beta-prop"/>
</dbReference>
<dbReference type="Proteomes" id="UP000059188">
    <property type="component" value="Unassembled WGS sequence"/>
</dbReference>
<evidence type="ECO:0000256" key="4">
    <source>
        <dbReference type="ARBA" id="ARBA00023136"/>
    </source>
</evidence>
<keyword evidence="10" id="KW-1185">Reference proteome</keyword>
<comment type="subcellular location">
    <subcellularLocation>
        <location evidence="5">Endomembrane system</location>
        <topology evidence="5">Peripheral membrane protein</topology>
        <orientation evidence="5">Cytoplasmic side</orientation>
    </subcellularLocation>
</comment>
<dbReference type="GO" id="GO:0048284">
    <property type="term" value="P:organelle fusion"/>
    <property type="evidence" value="ECO:0007669"/>
    <property type="project" value="TreeGrafter"/>
</dbReference>
<evidence type="ECO:0000256" key="1">
    <source>
        <dbReference type="ARBA" id="ARBA00022723"/>
    </source>
</evidence>
<dbReference type="GO" id="GO:0030674">
    <property type="term" value="F:protein-macromolecule adaptor activity"/>
    <property type="evidence" value="ECO:0007669"/>
    <property type="project" value="TreeGrafter"/>
</dbReference>
<sequence>MFDEYVEHSGRPGATSPKTRALPQLHYEGFEPNTTAASGLGSPVATRIDEQIGINLKGTPDEEPLFRLAPVQYTPPAQITNLVVSNNILIMCFNNNSLHRIDMAMQDYIGELSLGKKPQEAAVHKMFLDPSGKHLLITTTQGDNYYLYEGWKKAKQLGRLKMIIEAVAWNDEKLSPYSGVSSQSGSSTQEMLLGGRNGTIYEVLISPAEEFFKSPDRYVQAVYTLPDKQSVSGIKFEKLKGDPSRVVVVIATASRLYQFAGPIGGKADTDGSRVFESLFASYNKDAPAKYMELSGSLQHSMLQVYSPEHGDGAPEKRLAWLTSRGLFHATLATGRQLTGDLLSQDFLDASSLLPYPASFTDGSSRNSGNAHFPLGVVLTEFHFLFLLGDRVTGYSRLDDSLVYDEVISLRRGERLLGVASDPINRTLWIYSTNGLYEVVRVDEERDVWKIYLDKADYTLALKFAKVPKHRDAVLVAQGAAFFNQGQFIQAAQSYSQSASAPFEEVALKFVDAGERDALRYFLRSRLTGTRKTDVTQRAMLATWLVEFYLSKCNELDDLIASSSASNDVSNLQAEQLHLEEELQEFFETYKSNLDRKMTYDLIRGHGRTDVFLNFAGVTGDFERIIEHWVSEEEWVKAIDVLHRQPDLELYYRFASAMIRSAPKETVDAWTRRPTLDPTRLIPALLQQQHRPVNPLQQNHSVRYLNHLIFEQGNTTPTIHNLIVTFLAANNDDGPLLRFLTTVPADSISGRPYYDLDYALRICRANGRIQPCVHIYAKMGLYEESVSLALEKGDLELAQVTANMPEDDIQLRKKLWLKVARYVVEDKKDIKTAMQFLSNTELLKIEDILPFFPDFVVIDDFKDDICNALEDYSARIVELKQDMDGAMESAAAVSRDISQLKTRFVIIERGERCTQCQAPLLLRQFYAFPCQHTFHADCLIGLAKESLSAVQLRRIVTLQTELVKLTASQQPNGQPVISAPVASVPGANPQASRASTQAQRTLLSSAFAAGSVNGGITRALNPLTAAVTMGSVMVTASDRLRDLIVPDALATAIGVWGDRGRAIGGAIVNHDHTNEGEAGSRMESLRAELDKVLASSCPLCDCVVLGIDKPFIKQGEIDTSWAI</sequence>
<keyword evidence="2" id="KW-0863">Zinc-finger</keyword>
<dbReference type="GO" id="GO:0030897">
    <property type="term" value="C:HOPS complex"/>
    <property type="evidence" value="ECO:0007669"/>
    <property type="project" value="TreeGrafter"/>
</dbReference>
<name>A0A0B7FHG1_THACB</name>
<feature type="coiled-coil region" evidence="6">
    <location>
        <begin position="861"/>
        <end position="888"/>
    </location>
</feature>
<dbReference type="CDD" id="cd16462">
    <property type="entry name" value="RING-H2_Pep3p-like"/>
    <property type="match status" value="1"/>
</dbReference>
<feature type="domain" description="Pep3/Vps18 beta-propeller" evidence="7">
    <location>
        <begin position="64"/>
        <end position="439"/>
    </location>
</feature>
<evidence type="ECO:0000313" key="9">
    <source>
        <dbReference type="EMBL" id="CEL57436.1"/>
    </source>
</evidence>
<dbReference type="GO" id="GO:0006904">
    <property type="term" value="P:vesicle docking involved in exocytosis"/>
    <property type="evidence" value="ECO:0007669"/>
    <property type="project" value="TreeGrafter"/>
</dbReference>
<dbReference type="OrthoDB" id="1845386at2759"/>
<evidence type="ECO:0000259" key="8">
    <source>
        <dbReference type="Pfam" id="PF26148"/>
    </source>
</evidence>
<dbReference type="AlphaFoldDB" id="A0A0B7FHG1"/>
<gene>
    <name evidence="9" type="ORF">RSOLAG1IB_02175</name>
</gene>
<protein>
    <submittedName>
        <fullName evidence="9">Vacuolar protein sorting-associated protein 18 homolog</fullName>
    </submittedName>
</protein>
<dbReference type="PANTHER" id="PTHR23323:SF26">
    <property type="entry name" value="VACUOLAR PROTEIN SORTING-ASSOCIATED PROTEIN 18 HOMOLOG"/>
    <property type="match status" value="1"/>
</dbReference>
<accession>A0A0B7FHG1</accession>
<dbReference type="InterPro" id="IPR058919">
    <property type="entry name" value="Pep3/Vps18_RING_C"/>
</dbReference>
<dbReference type="GO" id="GO:0007033">
    <property type="term" value="P:vacuole organization"/>
    <property type="evidence" value="ECO:0007669"/>
    <property type="project" value="TreeGrafter"/>
</dbReference>
<dbReference type="Pfam" id="PF05131">
    <property type="entry name" value="Pep3_Vps18"/>
    <property type="match status" value="1"/>
</dbReference>
<dbReference type="GO" id="GO:0005768">
    <property type="term" value="C:endosome"/>
    <property type="evidence" value="ECO:0007669"/>
    <property type="project" value="TreeGrafter"/>
</dbReference>
<dbReference type="PANTHER" id="PTHR23323">
    <property type="entry name" value="VACUOLAR PROTEIN SORTING-ASSOCIATED PROTEIN"/>
    <property type="match status" value="1"/>
</dbReference>
<dbReference type="GO" id="GO:0007032">
    <property type="term" value="P:endosome organization"/>
    <property type="evidence" value="ECO:0007669"/>
    <property type="project" value="TreeGrafter"/>
</dbReference>
<dbReference type="GO" id="GO:0008270">
    <property type="term" value="F:zinc ion binding"/>
    <property type="evidence" value="ECO:0007669"/>
    <property type="project" value="UniProtKB-KW"/>
</dbReference>
<organism evidence="9 10">
    <name type="scientific">Thanatephorus cucumeris (strain AG1-IB / isolate 7/3/14)</name>
    <name type="common">Lettuce bottom rot fungus</name>
    <name type="synonym">Rhizoctonia solani</name>
    <dbReference type="NCBI Taxonomy" id="1108050"/>
    <lineage>
        <taxon>Eukaryota</taxon>
        <taxon>Fungi</taxon>
        <taxon>Dikarya</taxon>
        <taxon>Basidiomycota</taxon>
        <taxon>Agaricomycotina</taxon>
        <taxon>Agaricomycetes</taxon>
        <taxon>Cantharellales</taxon>
        <taxon>Ceratobasidiaceae</taxon>
        <taxon>Rhizoctonia</taxon>
        <taxon>Rhizoctonia solani AG-1</taxon>
    </lineage>
</organism>
<keyword evidence="4" id="KW-0472">Membrane</keyword>
<evidence type="ECO:0000256" key="6">
    <source>
        <dbReference type="SAM" id="Coils"/>
    </source>
</evidence>
<evidence type="ECO:0000256" key="2">
    <source>
        <dbReference type="ARBA" id="ARBA00022771"/>
    </source>
</evidence>
<evidence type="ECO:0000259" key="7">
    <source>
        <dbReference type="Pfam" id="PF05131"/>
    </source>
</evidence>
<dbReference type="STRING" id="1108050.A0A0B7FHG1"/>
<evidence type="ECO:0000256" key="3">
    <source>
        <dbReference type="ARBA" id="ARBA00022833"/>
    </source>
</evidence>
<proteinExistence type="predicted"/>
<evidence type="ECO:0000313" key="10">
    <source>
        <dbReference type="Proteomes" id="UP000059188"/>
    </source>
</evidence>
<reference evidence="9 10" key="1">
    <citation type="submission" date="2014-11" db="EMBL/GenBank/DDBJ databases">
        <authorList>
            <person name="Wibberg Daniel"/>
        </authorList>
    </citation>
    <scope>NUCLEOTIDE SEQUENCE [LARGE SCALE GENOMIC DNA]</scope>
    <source>
        <strain evidence="9">Rhizoctonia solani AG1-IB 7/3/14</strain>
    </source>
</reference>
<keyword evidence="6" id="KW-0175">Coiled coil</keyword>
<keyword evidence="1" id="KW-0479">Metal-binding</keyword>
<dbReference type="Pfam" id="PF26148">
    <property type="entry name" value="VPS18_RING_C"/>
    <property type="match status" value="1"/>
</dbReference>
<dbReference type="EMBL" id="LN679102">
    <property type="protein sequence ID" value="CEL57436.1"/>
    <property type="molecule type" value="Genomic_DNA"/>
</dbReference>
<feature type="domain" description="Pep3/Vps18 RING C-terminal" evidence="8">
    <location>
        <begin position="906"/>
        <end position="963"/>
    </location>
</feature>
<evidence type="ECO:0000256" key="5">
    <source>
        <dbReference type="ARBA" id="ARBA00029433"/>
    </source>
</evidence>